<reference evidence="2 3" key="1">
    <citation type="submission" date="2019-08" db="EMBL/GenBank/DDBJ databases">
        <title>In-depth cultivation of the pig gut microbiome towards novel bacterial diversity and tailored functional studies.</title>
        <authorList>
            <person name="Wylensek D."/>
            <person name="Hitch T.C.A."/>
            <person name="Clavel T."/>
        </authorList>
    </citation>
    <scope>NUCLEOTIDE SEQUENCE [LARGE SCALE GENOMIC DNA]</scope>
    <source>
        <strain evidence="2 3">WCA-693-APC-5D-A</strain>
    </source>
</reference>
<proteinExistence type="predicted"/>
<evidence type="ECO:0000313" key="2">
    <source>
        <dbReference type="EMBL" id="MSU08367.1"/>
    </source>
</evidence>
<feature type="domain" description="Polymerase/histidinol phosphatase N-terminal" evidence="1">
    <location>
        <begin position="7"/>
        <end position="81"/>
    </location>
</feature>
<sequence length="240" mass="26896">MYNKFILDMHTHTLASGHAYGTIREMAQAAAEKGLELLGISEHAPGIPGTVDPFYYCNLSVVPRSLYGVEVLFGSEVNVLAGGHLSLDDEWLDKLDYAIAGIHATCYEDAGREANTDNLIACMRHPKIKFVSHPDDDHTPLDYERLVPAAKENGVALEVNNSSFLKREGFRLNYRENYRRMLALCKQHHAPIIVNSDAHDPSAVGGFDEARKFLQEQDFPEELILNVAADRLKRFISWQA</sequence>
<dbReference type="GO" id="GO:0005829">
    <property type="term" value="C:cytosol"/>
    <property type="evidence" value="ECO:0007669"/>
    <property type="project" value="TreeGrafter"/>
</dbReference>
<organism evidence="2 3">
    <name type="scientific">Anaerovibrio slackiae</name>
    <dbReference type="NCBI Taxonomy" id="2652309"/>
    <lineage>
        <taxon>Bacteria</taxon>
        <taxon>Bacillati</taxon>
        <taxon>Bacillota</taxon>
        <taxon>Negativicutes</taxon>
        <taxon>Selenomonadales</taxon>
        <taxon>Selenomonadaceae</taxon>
        <taxon>Anaerovibrio</taxon>
    </lineage>
</organism>
<dbReference type="SMART" id="SM00481">
    <property type="entry name" value="POLIIIAc"/>
    <property type="match status" value="1"/>
</dbReference>
<dbReference type="InterPro" id="IPR004013">
    <property type="entry name" value="PHP_dom"/>
</dbReference>
<dbReference type="GO" id="GO:0042578">
    <property type="term" value="F:phosphoric ester hydrolase activity"/>
    <property type="evidence" value="ECO:0007669"/>
    <property type="project" value="TreeGrafter"/>
</dbReference>
<dbReference type="InterPro" id="IPR016195">
    <property type="entry name" value="Pol/histidinol_Pase-like"/>
</dbReference>
<accession>A0A6I2UCA0</accession>
<dbReference type="Pfam" id="PF02811">
    <property type="entry name" value="PHP"/>
    <property type="match status" value="1"/>
</dbReference>
<dbReference type="Gene3D" id="3.20.20.140">
    <property type="entry name" value="Metal-dependent hydrolases"/>
    <property type="match status" value="1"/>
</dbReference>
<name>A0A6I2UCA0_9FIRM</name>
<dbReference type="GO" id="GO:0008270">
    <property type="term" value="F:zinc ion binding"/>
    <property type="evidence" value="ECO:0007669"/>
    <property type="project" value="TreeGrafter"/>
</dbReference>
<gene>
    <name evidence="2" type="ORF">FYJ84_05125</name>
</gene>
<dbReference type="GeneID" id="96778290"/>
<dbReference type="EMBL" id="VUNR01000007">
    <property type="protein sequence ID" value="MSU08367.1"/>
    <property type="molecule type" value="Genomic_DNA"/>
</dbReference>
<protein>
    <submittedName>
        <fullName evidence="2">Phosphatase</fullName>
    </submittedName>
</protein>
<dbReference type="SUPFAM" id="SSF89550">
    <property type="entry name" value="PHP domain-like"/>
    <property type="match status" value="1"/>
</dbReference>
<dbReference type="Proteomes" id="UP000433181">
    <property type="component" value="Unassembled WGS sequence"/>
</dbReference>
<dbReference type="CDD" id="cd07437">
    <property type="entry name" value="PHP_HisPPase_Ycdx_like"/>
    <property type="match status" value="1"/>
</dbReference>
<dbReference type="RefSeq" id="WP_154406535.1">
    <property type="nucleotide sequence ID" value="NZ_VUNR01000007.1"/>
</dbReference>
<evidence type="ECO:0000313" key="3">
    <source>
        <dbReference type="Proteomes" id="UP000433181"/>
    </source>
</evidence>
<dbReference type="PANTHER" id="PTHR36928:SF1">
    <property type="entry name" value="PHOSPHATASE YCDX-RELATED"/>
    <property type="match status" value="1"/>
</dbReference>
<dbReference type="PANTHER" id="PTHR36928">
    <property type="entry name" value="PHOSPHATASE YCDX-RELATED"/>
    <property type="match status" value="1"/>
</dbReference>
<dbReference type="InterPro" id="IPR003141">
    <property type="entry name" value="Pol/His_phosphatase_N"/>
</dbReference>
<dbReference type="AlphaFoldDB" id="A0A6I2UCA0"/>
<comment type="caution">
    <text evidence="2">The sequence shown here is derived from an EMBL/GenBank/DDBJ whole genome shotgun (WGS) entry which is preliminary data.</text>
</comment>
<dbReference type="InterPro" id="IPR050243">
    <property type="entry name" value="PHP_phosphatase"/>
</dbReference>
<evidence type="ECO:0000259" key="1">
    <source>
        <dbReference type="SMART" id="SM00481"/>
    </source>
</evidence>
<keyword evidence="3" id="KW-1185">Reference proteome</keyword>